<sequence>MKGKIKPYDRLIDTDPNFERKVSPHHLSANGYIPRLNKDVEIGIKLPKEAGRS</sequence>
<dbReference type="EMBL" id="JAUJEA010000005">
    <property type="protein sequence ID" value="MDN5202693.1"/>
    <property type="molecule type" value="Genomic_DNA"/>
</dbReference>
<protein>
    <submittedName>
        <fullName evidence="1">Uncharacterized protein</fullName>
    </submittedName>
</protein>
<organism evidence="1 2">
    <name type="scientific">Splendidivirga corallicola</name>
    <dbReference type="NCBI Taxonomy" id="3051826"/>
    <lineage>
        <taxon>Bacteria</taxon>
        <taxon>Pseudomonadati</taxon>
        <taxon>Bacteroidota</taxon>
        <taxon>Cytophagia</taxon>
        <taxon>Cytophagales</taxon>
        <taxon>Splendidivirgaceae</taxon>
        <taxon>Splendidivirga</taxon>
    </lineage>
</organism>
<evidence type="ECO:0000313" key="1">
    <source>
        <dbReference type="EMBL" id="MDN5202693.1"/>
    </source>
</evidence>
<proteinExistence type="predicted"/>
<gene>
    <name evidence="1" type="ORF">QQ008_14990</name>
</gene>
<name>A0ABT8KQK2_9BACT</name>
<accession>A0ABT8KQK2</accession>
<dbReference type="Proteomes" id="UP001172082">
    <property type="component" value="Unassembled WGS sequence"/>
</dbReference>
<dbReference type="RefSeq" id="WP_346752715.1">
    <property type="nucleotide sequence ID" value="NZ_JAUJEA010000005.1"/>
</dbReference>
<comment type="caution">
    <text evidence="1">The sequence shown here is derived from an EMBL/GenBank/DDBJ whole genome shotgun (WGS) entry which is preliminary data.</text>
</comment>
<keyword evidence="2" id="KW-1185">Reference proteome</keyword>
<evidence type="ECO:0000313" key="2">
    <source>
        <dbReference type="Proteomes" id="UP001172082"/>
    </source>
</evidence>
<reference evidence="1" key="1">
    <citation type="submission" date="2023-06" db="EMBL/GenBank/DDBJ databases">
        <title>Genomic of Parafulvivirga corallium.</title>
        <authorList>
            <person name="Wang G."/>
        </authorList>
    </citation>
    <scope>NUCLEOTIDE SEQUENCE</scope>
    <source>
        <strain evidence="1">BMA10</strain>
    </source>
</reference>